<comment type="subcellular location">
    <subcellularLocation>
        <location evidence="1">Cell membrane</location>
        <topology evidence="1">Multi-pass membrane protein</topology>
    </subcellularLocation>
</comment>
<dbReference type="EMBL" id="AHAT01022480">
    <property type="status" value="NOT_ANNOTATED_CDS"/>
    <property type="molecule type" value="Genomic_DNA"/>
</dbReference>
<evidence type="ECO:0000313" key="13">
    <source>
        <dbReference type="Ensembl" id="ENSLOCP00000002287.1"/>
    </source>
</evidence>
<dbReference type="PROSITE" id="PS50262">
    <property type="entry name" value="G_PROTEIN_RECEP_F1_2"/>
    <property type="match status" value="1"/>
</dbReference>
<dbReference type="GO" id="GO:0005886">
    <property type="term" value="C:plasma membrane"/>
    <property type="evidence" value="ECO:0007669"/>
    <property type="project" value="UniProtKB-SubCell"/>
</dbReference>
<keyword evidence="7" id="KW-0675">Receptor</keyword>
<evidence type="ECO:0000256" key="6">
    <source>
        <dbReference type="ARBA" id="ARBA00023136"/>
    </source>
</evidence>
<keyword evidence="3 11" id="KW-0812">Transmembrane</keyword>
<evidence type="ECO:0000259" key="12">
    <source>
        <dbReference type="PROSITE" id="PS50262"/>
    </source>
</evidence>
<proteinExistence type="predicted"/>
<dbReference type="GO" id="GO:0001774">
    <property type="term" value="P:microglial cell activation"/>
    <property type="evidence" value="ECO:0007669"/>
    <property type="project" value="Ensembl"/>
</dbReference>
<keyword evidence="6 11" id="KW-0472">Membrane</keyword>
<dbReference type="InterPro" id="IPR000276">
    <property type="entry name" value="GPCR_Rhodpsn"/>
</dbReference>
<protein>
    <submittedName>
        <fullName evidence="13">Purinergic receptor P2Y12</fullName>
    </submittedName>
</protein>
<evidence type="ECO:0000256" key="2">
    <source>
        <dbReference type="ARBA" id="ARBA00022475"/>
    </source>
</evidence>
<feature type="transmembrane region" description="Helical" evidence="11">
    <location>
        <begin position="260"/>
        <end position="283"/>
    </location>
</feature>
<dbReference type="Ensembl" id="ENSLOCT00000002292.1">
    <property type="protein sequence ID" value="ENSLOCP00000002287.1"/>
    <property type="gene ID" value="ENSLOCG00000001975.1"/>
</dbReference>
<name>W5M1M9_LEPOC</name>
<evidence type="ECO:0000256" key="11">
    <source>
        <dbReference type="SAM" id="Phobius"/>
    </source>
</evidence>
<evidence type="ECO:0000256" key="1">
    <source>
        <dbReference type="ARBA" id="ARBA00004651"/>
    </source>
</evidence>
<accession>W5M1M9</accession>
<dbReference type="GO" id="GO:0045028">
    <property type="term" value="F:G protein-coupled purinergic nucleotide receptor activity"/>
    <property type="evidence" value="ECO:0000318"/>
    <property type="project" value="GO_Central"/>
</dbReference>
<dbReference type="Gene3D" id="1.20.1070.10">
    <property type="entry name" value="Rhodopsin 7-helix transmembrane proteins"/>
    <property type="match status" value="1"/>
</dbReference>
<dbReference type="STRING" id="7918.ENSLOCP00000002287"/>
<evidence type="ECO:0000256" key="8">
    <source>
        <dbReference type="ARBA" id="ARBA00023180"/>
    </source>
</evidence>
<dbReference type="KEGG" id="loc:102685549"/>
<feature type="transmembrane region" description="Helical" evidence="11">
    <location>
        <begin position="164"/>
        <end position="185"/>
    </location>
</feature>
<dbReference type="Proteomes" id="UP000018468">
    <property type="component" value="Linkage group LG14"/>
</dbReference>
<keyword evidence="5" id="KW-0297">G-protein coupled receptor</keyword>
<dbReference type="PANTHER" id="PTHR24233:SF0">
    <property type="entry name" value="P2Y PURINOCEPTOR 12"/>
    <property type="match status" value="1"/>
</dbReference>
<dbReference type="PRINTS" id="PR01569">
    <property type="entry name" value="P2Y12PRNCPTR"/>
</dbReference>
<dbReference type="OMA" id="FVCQVTQ"/>
<keyword evidence="9" id="KW-0807">Transducer</keyword>
<evidence type="ECO:0000256" key="3">
    <source>
        <dbReference type="ARBA" id="ARBA00022692"/>
    </source>
</evidence>
<dbReference type="GO" id="GO:0010725">
    <property type="term" value="P:regulation of primitive erythrocyte differentiation"/>
    <property type="evidence" value="ECO:0007669"/>
    <property type="project" value="Ensembl"/>
</dbReference>
<evidence type="ECO:0000313" key="14">
    <source>
        <dbReference type="Proteomes" id="UP000018468"/>
    </source>
</evidence>
<reference evidence="13" key="2">
    <citation type="submission" date="2025-08" db="UniProtKB">
        <authorList>
            <consortium name="Ensembl"/>
        </authorList>
    </citation>
    <scope>IDENTIFICATION</scope>
</reference>
<dbReference type="PANTHER" id="PTHR24233">
    <property type="entry name" value="P2Y PURINOCEPTOR-RELATED G-PROTEIN COUPLED RECEPTOR"/>
    <property type="match status" value="1"/>
</dbReference>
<dbReference type="PRINTS" id="PR00237">
    <property type="entry name" value="GPCRRHODOPSN"/>
</dbReference>
<feature type="transmembrane region" description="Helical" evidence="11">
    <location>
        <begin position="53"/>
        <end position="74"/>
    </location>
</feature>
<dbReference type="Pfam" id="PF00001">
    <property type="entry name" value="7tm_1"/>
    <property type="match status" value="1"/>
</dbReference>
<dbReference type="AlphaFoldDB" id="W5M1M9"/>
<feature type="region of interest" description="Disordered" evidence="10">
    <location>
        <begin position="1"/>
        <end position="24"/>
    </location>
</feature>
<sequence length="363" mass="41492">MLSTATKHSAEESEVEPMEVTESPGDIYNISNSTQLSINCSRDSAVSRVVFPVLYTVLFILGLFLNSLAVWVFFQIPSKSNFIVYLKNIVVADVIMTLTFPFKILRDSKLGPSYLKVFVCQVSSVVFYFTMYISIIFFGLISIDRYQKTINPFDRAKPLNLVGVKLLSGAIWLVMFSISLPNMILTKKRHESRSFKCADLKTEFGLTWHEVVNYTCQIIFWGNLTIVTFCYILIAKELYKSYARTRSSNQKGRMTMKVNVFLVLVVFFICFVPFHFARVPYTMSQTTLFRCSLETALFHLKETTLWLSSLNSLLDPLIYFFLCSSFRASLFKTLNLSTLSRPSVGTAEQRHDTENTHLGDSNV</sequence>
<organism evidence="13 14">
    <name type="scientific">Lepisosteus oculatus</name>
    <name type="common">Spotted gar</name>
    <dbReference type="NCBI Taxonomy" id="7918"/>
    <lineage>
        <taxon>Eukaryota</taxon>
        <taxon>Metazoa</taxon>
        <taxon>Chordata</taxon>
        <taxon>Craniata</taxon>
        <taxon>Vertebrata</taxon>
        <taxon>Euteleostomi</taxon>
        <taxon>Actinopterygii</taxon>
        <taxon>Neopterygii</taxon>
        <taxon>Holostei</taxon>
        <taxon>Semionotiformes</taxon>
        <taxon>Lepisosteidae</taxon>
        <taxon>Lepisosteus</taxon>
    </lineage>
</organism>
<reference evidence="13" key="3">
    <citation type="submission" date="2025-09" db="UniProtKB">
        <authorList>
            <consortium name="Ensembl"/>
        </authorList>
    </citation>
    <scope>IDENTIFICATION</scope>
</reference>
<evidence type="ECO:0000256" key="9">
    <source>
        <dbReference type="ARBA" id="ARBA00023224"/>
    </source>
</evidence>
<evidence type="ECO:0000256" key="7">
    <source>
        <dbReference type="ARBA" id="ARBA00023170"/>
    </source>
</evidence>
<dbReference type="OrthoDB" id="6163051at2759"/>
<dbReference type="Bgee" id="ENSLOCG00000001975">
    <property type="expression patterns" value="Expressed in bone element and 11 other cell types or tissues"/>
</dbReference>
<keyword evidence="14" id="KW-1185">Reference proteome</keyword>
<feature type="domain" description="G-protein coupled receptors family 1 profile" evidence="12">
    <location>
        <begin position="65"/>
        <end position="319"/>
    </location>
</feature>
<dbReference type="FunFam" id="1.20.1070.10:FF:000049">
    <property type="entry name" value="G-protein coupled receptor 87"/>
    <property type="match status" value="1"/>
</dbReference>
<keyword evidence="2" id="KW-1003">Cell membrane</keyword>
<dbReference type="InParanoid" id="W5M1M9"/>
<dbReference type="GO" id="GO:0007186">
    <property type="term" value="P:G protein-coupled receptor signaling pathway"/>
    <property type="evidence" value="ECO:0000318"/>
    <property type="project" value="GO_Central"/>
</dbReference>
<dbReference type="HOGENOM" id="CLU_009579_8_2_1"/>
<evidence type="ECO:0000256" key="4">
    <source>
        <dbReference type="ARBA" id="ARBA00022989"/>
    </source>
</evidence>
<feature type="transmembrane region" description="Helical" evidence="11">
    <location>
        <begin position="218"/>
        <end position="239"/>
    </location>
</feature>
<dbReference type="SUPFAM" id="SSF81321">
    <property type="entry name" value="Family A G protein-coupled receptor-like"/>
    <property type="match status" value="1"/>
</dbReference>
<keyword evidence="8" id="KW-0325">Glycoprotein</keyword>
<dbReference type="GeneTree" id="ENSGT01110000267167"/>
<dbReference type="FunCoup" id="W5M1M9">
    <property type="interactions" value="469"/>
</dbReference>
<evidence type="ECO:0000256" key="10">
    <source>
        <dbReference type="SAM" id="MobiDB-lite"/>
    </source>
</evidence>
<dbReference type="GO" id="GO:0007596">
    <property type="term" value="P:blood coagulation"/>
    <property type="evidence" value="ECO:0007669"/>
    <property type="project" value="InterPro"/>
</dbReference>
<dbReference type="PRINTS" id="PR01157">
    <property type="entry name" value="P2YPURNOCPTR"/>
</dbReference>
<feature type="transmembrane region" description="Helical" evidence="11">
    <location>
        <begin position="125"/>
        <end position="143"/>
    </location>
</feature>
<feature type="transmembrane region" description="Helical" evidence="11">
    <location>
        <begin position="86"/>
        <end position="105"/>
    </location>
</feature>
<reference evidence="14" key="1">
    <citation type="submission" date="2011-12" db="EMBL/GenBank/DDBJ databases">
        <title>The Draft Genome of Lepisosteus oculatus.</title>
        <authorList>
            <consortium name="The Broad Institute Genome Assembly &amp; Analysis Group"/>
            <consortium name="Computational R&amp;D Group"/>
            <consortium name="and Sequencing Platform"/>
            <person name="Di Palma F."/>
            <person name="Alfoldi J."/>
            <person name="Johnson J."/>
            <person name="Berlin A."/>
            <person name="Gnerre S."/>
            <person name="Jaffe D."/>
            <person name="MacCallum I."/>
            <person name="Young S."/>
            <person name="Walker B.J."/>
            <person name="Lander E.S."/>
            <person name="Lindblad-Toh K."/>
        </authorList>
    </citation>
    <scope>NUCLEOTIDE SEQUENCE [LARGE SCALE GENOMIC DNA]</scope>
</reference>
<dbReference type="GeneID" id="102685549"/>
<evidence type="ECO:0000256" key="5">
    <source>
        <dbReference type="ARBA" id="ARBA00023040"/>
    </source>
</evidence>
<dbReference type="InterPro" id="IPR017452">
    <property type="entry name" value="GPCR_Rhodpsn_7TM"/>
</dbReference>
<dbReference type="eggNOG" id="ENOG502QUS2">
    <property type="taxonomic scope" value="Eukaryota"/>
</dbReference>
<keyword evidence="4 11" id="KW-1133">Transmembrane helix</keyword>
<dbReference type="InterPro" id="IPR005394">
    <property type="entry name" value="P2Y12_rcpt"/>
</dbReference>